<proteinExistence type="predicted"/>
<dbReference type="Proteomes" id="UP001595477">
    <property type="component" value="Unassembled WGS sequence"/>
</dbReference>
<reference evidence="6" key="1">
    <citation type="journal article" date="2019" name="Int. J. Syst. Evol. Microbiol.">
        <title>The Global Catalogue of Microorganisms (GCM) 10K type strain sequencing project: providing services to taxonomists for standard genome sequencing and annotation.</title>
        <authorList>
            <consortium name="The Broad Institute Genomics Platform"/>
            <consortium name="The Broad Institute Genome Sequencing Center for Infectious Disease"/>
            <person name="Wu L."/>
            <person name="Ma J."/>
        </authorList>
    </citation>
    <scope>NUCLEOTIDE SEQUENCE [LARGE SCALE GENOMIC DNA]</scope>
    <source>
        <strain evidence="6">KCTC 52449</strain>
    </source>
</reference>
<evidence type="ECO:0000313" key="5">
    <source>
        <dbReference type="EMBL" id="MFC3203544.1"/>
    </source>
</evidence>
<dbReference type="CDD" id="cd17546">
    <property type="entry name" value="REC_hyHK_CKI1_RcsC-like"/>
    <property type="match status" value="1"/>
</dbReference>
<evidence type="ECO:0000313" key="6">
    <source>
        <dbReference type="Proteomes" id="UP001595477"/>
    </source>
</evidence>
<dbReference type="PANTHER" id="PTHR45339:SF1">
    <property type="entry name" value="HYBRID SIGNAL TRANSDUCTION HISTIDINE KINASE J"/>
    <property type="match status" value="1"/>
</dbReference>
<evidence type="ECO:0000256" key="3">
    <source>
        <dbReference type="PROSITE-ProRule" id="PRU00169"/>
    </source>
</evidence>
<sequence length="163" mass="17911">MRGSLKVDSEPGIGTTITVELPLVKLAITGQSHRQEVKLDVPLFTGKTILVAEDNDINRMVVEELLKPTNAILVLVTDGAQVLDFCRDSYADIVLTDINMPVMGGEESLKKLRASGFRKPVVALTANAATQQVEQYLSLGFDDVLSKPVYAESLYRTLRKHLI</sequence>
<dbReference type="SUPFAM" id="SSF52172">
    <property type="entry name" value="CheY-like"/>
    <property type="match status" value="1"/>
</dbReference>
<dbReference type="InterPro" id="IPR011006">
    <property type="entry name" value="CheY-like_superfamily"/>
</dbReference>
<keyword evidence="6" id="KW-1185">Reference proteome</keyword>
<evidence type="ECO:0000256" key="1">
    <source>
        <dbReference type="ARBA" id="ARBA00022553"/>
    </source>
</evidence>
<dbReference type="PANTHER" id="PTHR45339">
    <property type="entry name" value="HYBRID SIGNAL TRANSDUCTION HISTIDINE KINASE J"/>
    <property type="match status" value="1"/>
</dbReference>
<dbReference type="InterPro" id="IPR001789">
    <property type="entry name" value="Sig_transdc_resp-reg_receiver"/>
</dbReference>
<organism evidence="5 6">
    <name type="scientific">Alteromonas oceani</name>
    <dbReference type="NCBI Taxonomy" id="2071609"/>
    <lineage>
        <taxon>Bacteria</taxon>
        <taxon>Pseudomonadati</taxon>
        <taxon>Pseudomonadota</taxon>
        <taxon>Gammaproteobacteria</taxon>
        <taxon>Alteromonadales</taxon>
        <taxon>Alteromonadaceae</taxon>
        <taxon>Alteromonas/Salinimonas group</taxon>
        <taxon>Alteromonas</taxon>
    </lineage>
</organism>
<comment type="caution">
    <text evidence="5">The sequence shown here is derived from an EMBL/GenBank/DDBJ whole genome shotgun (WGS) entry which is preliminary data.</text>
</comment>
<dbReference type="Pfam" id="PF00072">
    <property type="entry name" value="Response_reg"/>
    <property type="match status" value="1"/>
</dbReference>
<feature type="modified residue" description="4-aspartylphosphate" evidence="3">
    <location>
        <position position="97"/>
    </location>
</feature>
<name>A0ABV7JZV5_9ALTE</name>
<evidence type="ECO:0000256" key="2">
    <source>
        <dbReference type="ARBA" id="ARBA00023012"/>
    </source>
</evidence>
<gene>
    <name evidence="5" type="ORF">ACFOEW_17175</name>
</gene>
<accession>A0ABV7JZV5</accession>
<feature type="domain" description="Response regulatory" evidence="4">
    <location>
        <begin position="48"/>
        <end position="162"/>
    </location>
</feature>
<dbReference type="Gene3D" id="3.40.50.2300">
    <property type="match status" value="1"/>
</dbReference>
<protein>
    <submittedName>
        <fullName evidence="5">Response regulator</fullName>
    </submittedName>
</protein>
<dbReference type="EMBL" id="JBHRSX010000095">
    <property type="protein sequence ID" value="MFC3203544.1"/>
    <property type="molecule type" value="Genomic_DNA"/>
</dbReference>
<evidence type="ECO:0000259" key="4">
    <source>
        <dbReference type="PROSITE" id="PS50110"/>
    </source>
</evidence>
<keyword evidence="1 3" id="KW-0597">Phosphoprotein</keyword>
<dbReference type="PROSITE" id="PS50110">
    <property type="entry name" value="RESPONSE_REGULATORY"/>
    <property type="match status" value="1"/>
</dbReference>
<dbReference type="RefSeq" id="WP_377908531.1">
    <property type="nucleotide sequence ID" value="NZ_JBHRSX010000095.1"/>
</dbReference>
<keyword evidence="2" id="KW-0902">Two-component regulatory system</keyword>
<dbReference type="SMART" id="SM00448">
    <property type="entry name" value="REC"/>
    <property type="match status" value="1"/>
</dbReference>